<proteinExistence type="inferred from homology"/>
<dbReference type="Pfam" id="PF00528">
    <property type="entry name" value="BPD_transp_1"/>
    <property type="match status" value="2"/>
</dbReference>
<evidence type="ECO:0000313" key="11">
    <source>
        <dbReference type="Proteomes" id="UP000542813"/>
    </source>
</evidence>
<feature type="transmembrane region" description="Helical" evidence="8">
    <location>
        <begin position="12"/>
        <end position="38"/>
    </location>
</feature>
<dbReference type="AlphaFoldDB" id="A0A7W9GN79"/>
<feature type="transmembrane region" description="Helical" evidence="8">
    <location>
        <begin position="411"/>
        <end position="433"/>
    </location>
</feature>
<sequence length="573" mass="61760">MRGATASSLRLAAPRLVVLLVLAYVVIVPIGILVFASFRDARGGLPFDAVSTWSLDNFRAVFLESRTYELLMNTLVLSLGSLVLAFAISLAAAWFIERTDFPFRGFAFVMIIAGLGTPGFISAIAWTLLLNPSNGVINEMLRPLLGWEGDGPLNVLSLWGMVLVEGLGLVPVTFLLLTAAFRAIDATLEDAGTMSGAHPRKIARRITLPLLLPAILSTFVYQLATTIESFDVPVTLGLRNGIIVLPTEVFLQISPSTGLPDYGLASAYGLLLIAVVVPPLLYYQRVISRSERYATVSGNSYRQRRTTLSLRMKVVGWVLLGGFVLLEFVLPTLILLYTSLQPFYSVPSWESIGNSSVAAYRDLVGNDLVTGALSNTLLAAAGAGLATLTLAAVVSWFIIRSRTSFRSVLDFLAFIPHAIPALVMGLSVALIYLYVPIPIYGTIWIIVVGLMTRYISLATRQMNTGIGSIKRELEEAGTASGASGAQTFRRILLPLAFPAYVNGFLLVALLSVKNLSIPLVLSGADSRMLSTVIWNRWDNGDTAGTAALSIVMVVITLILAALSHRVTARVPRG</sequence>
<keyword evidence="4" id="KW-0997">Cell inner membrane</keyword>
<gene>
    <name evidence="10" type="ORF">HD601_001475</name>
</gene>
<evidence type="ECO:0000313" key="10">
    <source>
        <dbReference type="EMBL" id="MBB5786900.1"/>
    </source>
</evidence>
<evidence type="ECO:0000256" key="4">
    <source>
        <dbReference type="ARBA" id="ARBA00022519"/>
    </source>
</evidence>
<feature type="transmembrane region" description="Helical" evidence="8">
    <location>
        <begin position="202"/>
        <end position="224"/>
    </location>
</feature>
<protein>
    <submittedName>
        <fullName evidence="10">Iron(III) transport system permease protein</fullName>
    </submittedName>
</protein>
<dbReference type="PRINTS" id="PR00173">
    <property type="entry name" value="EDTRNSPORT"/>
</dbReference>
<comment type="caution">
    <text evidence="10">The sequence shown here is derived from an EMBL/GenBank/DDBJ whole genome shotgun (WGS) entry which is preliminary data.</text>
</comment>
<evidence type="ECO:0000256" key="6">
    <source>
        <dbReference type="ARBA" id="ARBA00022989"/>
    </source>
</evidence>
<dbReference type="InterPro" id="IPR035906">
    <property type="entry name" value="MetI-like_sf"/>
</dbReference>
<evidence type="ECO:0000256" key="3">
    <source>
        <dbReference type="ARBA" id="ARBA00022475"/>
    </source>
</evidence>
<organism evidence="10 11">
    <name type="scientific">Jiangella mangrovi</name>
    <dbReference type="NCBI Taxonomy" id="1524084"/>
    <lineage>
        <taxon>Bacteria</taxon>
        <taxon>Bacillati</taxon>
        <taxon>Actinomycetota</taxon>
        <taxon>Actinomycetes</taxon>
        <taxon>Jiangellales</taxon>
        <taxon>Jiangellaceae</taxon>
        <taxon>Jiangella</taxon>
    </lineage>
</organism>
<dbReference type="EMBL" id="JACHMM010000001">
    <property type="protein sequence ID" value="MBB5786900.1"/>
    <property type="molecule type" value="Genomic_DNA"/>
</dbReference>
<dbReference type="Gene3D" id="1.10.3720.10">
    <property type="entry name" value="MetI-like"/>
    <property type="match status" value="2"/>
</dbReference>
<dbReference type="PANTHER" id="PTHR43357:SF4">
    <property type="entry name" value="INNER MEMBRANE ABC TRANSPORTER PERMEASE PROTEIN YDCV"/>
    <property type="match status" value="1"/>
</dbReference>
<dbReference type="Proteomes" id="UP000542813">
    <property type="component" value="Unassembled WGS sequence"/>
</dbReference>
<feature type="transmembrane region" description="Helical" evidence="8">
    <location>
        <begin position="158"/>
        <end position="181"/>
    </location>
</feature>
<feature type="transmembrane region" description="Helical" evidence="8">
    <location>
        <begin position="314"/>
        <end position="337"/>
    </location>
</feature>
<feature type="domain" description="ABC transmembrane type-1" evidence="9">
    <location>
        <begin position="373"/>
        <end position="563"/>
    </location>
</feature>
<feature type="transmembrane region" description="Helical" evidence="8">
    <location>
        <begin position="75"/>
        <end position="96"/>
    </location>
</feature>
<reference evidence="10 11" key="1">
    <citation type="submission" date="2020-08" db="EMBL/GenBank/DDBJ databases">
        <title>Sequencing the genomes of 1000 actinobacteria strains.</title>
        <authorList>
            <person name="Klenk H.-P."/>
        </authorList>
    </citation>
    <scope>NUCLEOTIDE SEQUENCE [LARGE SCALE GENOMIC DNA]</scope>
    <source>
        <strain evidence="10 11">DSM 102122</strain>
    </source>
</reference>
<dbReference type="GO" id="GO:0005886">
    <property type="term" value="C:plasma membrane"/>
    <property type="evidence" value="ECO:0007669"/>
    <property type="project" value="UniProtKB-SubCell"/>
</dbReference>
<feature type="transmembrane region" description="Helical" evidence="8">
    <location>
        <begin position="439"/>
        <end position="456"/>
    </location>
</feature>
<evidence type="ECO:0000256" key="2">
    <source>
        <dbReference type="ARBA" id="ARBA00022448"/>
    </source>
</evidence>
<feature type="transmembrane region" description="Helical" evidence="8">
    <location>
        <begin position="491"/>
        <end position="512"/>
    </location>
</feature>
<feature type="transmembrane region" description="Helical" evidence="8">
    <location>
        <begin position="108"/>
        <end position="129"/>
    </location>
</feature>
<keyword evidence="11" id="KW-1185">Reference proteome</keyword>
<feature type="transmembrane region" description="Helical" evidence="8">
    <location>
        <begin position="543"/>
        <end position="562"/>
    </location>
</feature>
<evidence type="ECO:0000256" key="7">
    <source>
        <dbReference type="ARBA" id="ARBA00023136"/>
    </source>
</evidence>
<dbReference type="InterPro" id="IPR000515">
    <property type="entry name" value="MetI-like"/>
</dbReference>
<evidence type="ECO:0000256" key="5">
    <source>
        <dbReference type="ARBA" id="ARBA00022692"/>
    </source>
</evidence>
<keyword evidence="3" id="KW-1003">Cell membrane</keyword>
<keyword evidence="6 8" id="KW-1133">Transmembrane helix</keyword>
<dbReference type="PROSITE" id="PS50928">
    <property type="entry name" value="ABC_TM1"/>
    <property type="match status" value="2"/>
</dbReference>
<comment type="subcellular location">
    <subcellularLocation>
        <location evidence="1">Cell inner membrane</location>
        <topology evidence="1">Multi-pass membrane protein</topology>
    </subcellularLocation>
    <subcellularLocation>
        <location evidence="8">Cell membrane</location>
        <topology evidence="8">Multi-pass membrane protein</topology>
    </subcellularLocation>
</comment>
<name>A0A7W9GN79_9ACTN</name>
<keyword evidence="7 8" id="KW-0472">Membrane</keyword>
<dbReference type="RefSeq" id="WP_184820613.1">
    <property type="nucleotide sequence ID" value="NZ_JACHMM010000001.1"/>
</dbReference>
<evidence type="ECO:0000256" key="1">
    <source>
        <dbReference type="ARBA" id="ARBA00004429"/>
    </source>
</evidence>
<feature type="transmembrane region" description="Helical" evidence="8">
    <location>
        <begin position="377"/>
        <end position="399"/>
    </location>
</feature>
<feature type="domain" description="ABC transmembrane type-1" evidence="9">
    <location>
        <begin position="71"/>
        <end position="283"/>
    </location>
</feature>
<dbReference type="GO" id="GO:0055085">
    <property type="term" value="P:transmembrane transport"/>
    <property type="evidence" value="ECO:0007669"/>
    <property type="project" value="InterPro"/>
</dbReference>
<keyword evidence="2 8" id="KW-0813">Transport</keyword>
<feature type="transmembrane region" description="Helical" evidence="8">
    <location>
        <begin position="262"/>
        <end position="283"/>
    </location>
</feature>
<dbReference type="CDD" id="cd06261">
    <property type="entry name" value="TM_PBP2"/>
    <property type="match status" value="2"/>
</dbReference>
<keyword evidence="5 8" id="KW-0812">Transmembrane</keyword>
<comment type="similarity">
    <text evidence="8">Belongs to the binding-protein-dependent transport system permease family.</text>
</comment>
<dbReference type="PANTHER" id="PTHR43357">
    <property type="entry name" value="INNER MEMBRANE ABC TRANSPORTER PERMEASE PROTEIN YDCV"/>
    <property type="match status" value="1"/>
</dbReference>
<accession>A0A7W9GN79</accession>
<evidence type="ECO:0000259" key="9">
    <source>
        <dbReference type="PROSITE" id="PS50928"/>
    </source>
</evidence>
<evidence type="ECO:0000256" key="8">
    <source>
        <dbReference type="RuleBase" id="RU363032"/>
    </source>
</evidence>
<dbReference type="SUPFAM" id="SSF161098">
    <property type="entry name" value="MetI-like"/>
    <property type="match status" value="2"/>
</dbReference>